<keyword evidence="3" id="KW-1185">Reference proteome</keyword>
<sequence>MRGDAPPPPLPPHALVYEGPGNSSYYRPGGLGSGGHLPPLPPLPGRSRRGGQRHRRRDRGAPPEYVDRYLGEAAMGGPPPPPPMPPMPPMMVMGPPGPPGGPMPNGMDGDWPPPPRSPPHDRDRDRERGGRRRFAGDRYEPGAPAPSSPGGPMMPTPMDPSSTATPDSRLRVLQSPATRRRPATGGQSTGTGAAATPSRSLQSPAREPSVAATTTSQAAALSATPWADAAEADLARARAESQRTLQALWAARGDRDAAVRRTLAARTDRARVAALVALYAALGDAPVGAGAGVASTNGAIVVPAVAATGAGAA</sequence>
<proteinExistence type="predicted"/>
<reference evidence="3" key="2">
    <citation type="submission" date="2009-11" db="EMBL/GenBank/DDBJ databases">
        <title>The Genome Sequence of Allomyces macrogynus strain ATCC 38327.</title>
        <authorList>
            <consortium name="The Broad Institute Genome Sequencing Platform"/>
            <person name="Russ C."/>
            <person name="Cuomo C."/>
            <person name="Shea T."/>
            <person name="Young S.K."/>
            <person name="Zeng Q."/>
            <person name="Koehrsen M."/>
            <person name="Haas B."/>
            <person name="Borodovsky M."/>
            <person name="Guigo R."/>
            <person name="Alvarado L."/>
            <person name="Berlin A."/>
            <person name="Borenstein D."/>
            <person name="Chen Z."/>
            <person name="Engels R."/>
            <person name="Freedman E."/>
            <person name="Gellesch M."/>
            <person name="Goldberg J."/>
            <person name="Griggs A."/>
            <person name="Gujja S."/>
            <person name="Heiman D."/>
            <person name="Hepburn T."/>
            <person name="Howarth C."/>
            <person name="Jen D."/>
            <person name="Larson L."/>
            <person name="Lewis B."/>
            <person name="Mehta T."/>
            <person name="Park D."/>
            <person name="Pearson M."/>
            <person name="Roberts A."/>
            <person name="Saif S."/>
            <person name="Shenoy N."/>
            <person name="Sisk P."/>
            <person name="Stolte C."/>
            <person name="Sykes S."/>
            <person name="Walk T."/>
            <person name="White J."/>
            <person name="Yandava C."/>
            <person name="Burger G."/>
            <person name="Gray M.W."/>
            <person name="Holland P.W.H."/>
            <person name="King N."/>
            <person name="Lang F.B.F."/>
            <person name="Roger A.J."/>
            <person name="Ruiz-Trillo I."/>
            <person name="Lander E."/>
            <person name="Nusbaum C."/>
        </authorList>
    </citation>
    <scope>NUCLEOTIDE SEQUENCE [LARGE SCALE GENOMIC DNA]</scope>
    <source>
        <strain evidence="3">ATCC 38327</strain>
    </source>
</reference>
<evidence type="ECO:0000313" key="2">
    <source>
        <dbReference type="EMBL" id="KNE54724.1"/>
    </source>
</evidence>
<gene>
    <name evidence="2" type="ORF">AMAG_00684</name>
</gene>
<feature type="compositionally biased region" description="Pro residues" evidence="1">
    <location>
        <begin position="1"/>
        <end position="12"/>
    </location>
</feature>
<dbReference type="Proteomes" id="UP000054350">
    <property type="component" value="Unassembled WGS sequence"/>
</dbReference>
<evidence type="ECO:0000256" key="1">
    <source>
        <dbReference type="SAM" id="MobiDB-lite"/>
    </source>
</evidence>
<feature type="compositionally biased region" description="Pro residues" evidence="1">
    <location>
        <begin position="77"/>
        <end position="102"/>
    </location>
</feature>
<feature type="region of interest" description="Disordered" evidence="1">
    <location>
        <begin position="1"/>
        <end position="223"/>
    </location>
</feature>
<evidence type="ECO:0000313" key="3">
    <source>
        <dbReference type="Proteomes" id="UP000054350"/>
    </source>
</evidence>
<dbReference type="AlphaFoldDB" id="A0A0L0RX70"/>
<feature type="compositionally biased region" description="Basic and acidic residues" evidence="1">
    <location>
        <begin position="118"/>
        <end position="140"/>
    </location>
</feature>
<name>A0A0L0RX70_ALLM3</name>
<accession>A0A0L0RX70</accession>
<dbReference type="STRING" id="578462.A0A0L0RX70"/>
<dbReference type="EMBL" id="GG745328">
    <property type="protein sequence ID" value="KNE54724.1"/>
    <property type="molecule type" value="Genomic_DNA"/>
</dbReference>
<reference evidence="2 3" key="1">
    <citation type="submission" date="2009-11" db="EMBL/GenBank/DDBJ databases">
        <title>Annotation of Allomyces macrogynus ATCC 38327.</title>
        <authorList>
            <consortium name="The Broad Institute Genome Sequencing Platform"/>
            <person name="Russ C."/>
            <person name="Cuomo C."/>
            <person name="Burger G."/>
            <person name="Gray M.W."/>
            <person name="Holland P.W.H."/>
            <person name="King N."/>
            <person name="Lang F.B.F."/>
            <person name="Roger A.J."/>
            <person name="Ruiz-Trillo I."/>
            <person name="Young S.K."/>
            <person name="Zeng Q."/>
            <person name="Gargeya S."/>
            <person name="Fitzgerald M."/>
            <person name="Haas B."/>
            <person name="Abouelleil A."/>
            <person name="Alvarado L."/>
            <person name="Arachchi H.M."/>
            <person name="Berlin A."/>
            <person name="Chapman S.B."/>
            <person name="Gearin G."/>
            <person name="Goldberg J."/>
            <person name="Griggs A."/>
            <person name="Gujja S."/>
            <person name="Hansen M."/>
            <person name="Heiman D."/>
            <person name="Howarth C."/>
            <person name="Larimer J."/>
            <person name="Lui A."/>
            <person name="MacDonald P.J.P."/>
            <person name="McCowen C."/>
            <person name="Montmayeur A."/>
            <person name="Murphy C."/>
            <person name="Neiman D."/>
            <person name="Pearson M."/>
            <person name="Priest M."/>
            <person name="Roberts A."/>
            <person name="Saif S."/>
            <person name="Shea T."/>
            <person name="Sisk P."/>
            <person name="Stolte C."/>
            <person name="Sykes S."/>
            <person name="Wortman J."/>
            <person name="Nusbaum C."/>
            <person name="Birren B."/>
        </authorList>
    </citation>
    <scope>NUCLEOTIDE SEQUENCE [LARGE SCALE GENOMIC DNA]</scope>
    <source>
        <strain evidence="2 3">ATCC 38327</strain>
    </source>
</reference>
<feature type="compositionally biased region" description="Pro residues" evidence="1">
    <location>
        <begin position="143"/>
        <end position="158"/>
    </location>
</feature>
<dbReference type="VEuPathDB" id="FungiDB:AMAG_00684"/>
<protein>
    <submittedName>
        <fullName evidence="2">Uncharacterized protein</fullName>
    </submittedName>
</protein>
<feature type="compositionally biased region" description="Basic and acidic residues" evidence="1">
    <location>
        <begin position="59"/>
        <end position="70"/>
    </location>
</feature>
<feature type="compositionally biased region" description="Basic residues" evidence="1">
    <location>
        <begin position="46"/>
        <end position="58"/>
    </location>
</feature>
<feature type="compositionally biased region" description="Low complexity" evidence="1">
    <location>
        <begin position="211"/>
        <end position="223"/>
    </location>
</feature>
<organism evidence="2 3">
    <name type="scientific">Allomyces macrogynus (strain ATCC 38327)</name>
    <name type="common">Allomyces javanicus var. macrogynus</name>
    <dbReference type="NCBI Taxonomy" id="578462"/>
    <lineage>
        <taxon>Eukaryota</taxon>
        <taxon>Fungi</taxon>
        <taxon>Fungi incertae sedis</taxon>
        <taxon>Blastocladiomycota</taxon>
        <taxon>Blastocladiomycetes</taxon>
        <taxon>Blastocladiales</taxon>
        <taxon>Blastocladiaceae</taxon>
        <taxon>Allomyces</taxon>
    </lineage>
</organism>
<feature type="compositionally biased region" description="Low complexity" evidence="1">
    <location>
        <begin position="183"/>
        <end position="196"/>
    </location>
</feature>